<evidence type="ECO:0000313" key="2">
    <source>
        <dbReference type="EMBL" id="MFC0541507.1"/>
    </source>
</evidence>
<sequence>MSAGTAIGMVSASLRNLLVGEMRLTPPPDVTILAPDEASSARRVNLFLYKLAENQFLKNQDFTVRAGNPNQLVPAPLSLNLFYLLTPYAPNDPQEGNATAHQILGEAMRVLYENPIVPAVYLDPGLADAREDLQIASSTLDPEELRGIWTTFSQPFRLSVMYQVSTVQLAKQAAPQPLAPRVRTVGVPDVRTPPGLPLLTGMTPGSGRAGSVVTFTGTHLAGWRAIVSLDGQTVLPGQALTADTFQATIPANLQPGFYELRVDVAQLYRRTFLFEVTP</sequence>
<evidence type="ECO:0000313" key="3">
    <source>
        <dbReference type="Proteomes" id="UP001589810"/>
    </source>
</evidence>
<feature type="domain" description="Pvc16 N-terminal" evidence="1">
    <location>
        <begin position="10"/>
        <end position="176"/>
    </location>
</feature>
<dbReference type="InterPro" id="IPR025351">
    <property type="entry name" value="Pvc16_N"/>
</dbReference>
<comment type="caution">
    <text evidence="2">The sequence shown here is derived from an EMBL/GenBank/DDBJ whole genome shotgun (WGS) entry which is preliminary data.</text>
</comment>
<dbReference type="RefSeq" id="WP_273942478.1">
    <property type="nucleotide sequence ID" value="NZ_CP097263.1"/>
</dbReference>
<dbReference type="Pfam" id="PF14065">
    <property type="entry name" value="Pvc16_N"/>
    <property type="match status" value="1"/>
</dbReference>
<organism evidence="2 3">
    <name type="scientific">Kutzneria chonburiensis</name>
    <dbReference type="NCBI Taxonomy" id="1483604"/>
    <lineage>
        <taxon>Bacteria</taxon>
        <taxon>Bacillati</taxon>
        <taxon>Actinomycetota</taxon>
        <taxon>Actinomycetes</taxon>
        <taxon>Pseudonocardiales</taxon>
        <taxon>Pseudonocardiaceae</taxon>
        <taxon>Kutzneria</taxon>
    </lineage>
</organism>
<reference evidence="2 3" key="1">
    <citation type="submission" date="2024-09" db="EMBL/GenBank/DDBJ databases">
        <authorList>
            <person name="Sun Q."/>
            <person name="Mori K."/>
        </authorList>
    </citation>
    <scope>NUCLEOTIDE SEQUENCE [LARGE SCALE GENOMIC DNA]</scope>
    <source>
        <strain evidence="2 3">TBRC 1432</strain>
    </source>
</reference>
<dbReference type="InterPro" id="IPR014756">
    <property type="entry name" value="Ig_E-set"/>
</dbReference>
<evidence type="ECO:0000259" key="1">
    <source>
        <dbReference type="Pfam" id="PF14065"/>
    </source>
</evidence>
<dbReference type="Gene3D" id="2.60.40.10">
    <property type="entry name" value="Immunoglobulins"/>
    <property type="match status" value="1"/>
</dbReference>
<dbReference type="Proteomes" id="UP001589810">
    <property type="component" value="Unassembled WGS sequence"/>
</dbReference>
<keyword evidence="3" id="KW-1185">Reference proteome</keyword>
<proteinExistence type="predicted"/>
<accession>A0ABV6MMT5</accession>
<gene>
    <name evidence="2" type="ORF">ACFFH7_08435</name>
</gene>
<protein>
    <submittedName>
        <fullName evidence="2">DUF4255 domain-containing protein</fullName>
    </submittedName>
</protein>
<dbReference type="SUPFAM" id="SSF81296">
    <property type="entry name" value="E set domains"/>
    <property type="match status" value="1"/>
</dbReference>
<dbReference type="EMBL" id="JBHLUD010000002">
    <property type="protein sequence ID" value="MFC0541507.1"/>
    <property type="molecule type" value="Genomic_DNA"/>
</dbReference>
<dbReference type="InterPro" id="IPR013783">
    <property type="entry name" value="Ig-like_fold"/>
</dbReference>
<name>A0ABV6MMT5_9PSEU</name>